<accession>A0ABU7RN12</accession>
<name>A0ABU7RN12_9ACTN</name>
<dbReference type="SUPFAM" id="SSF47090">
    <property type="entry name" value="PGBD-like"/>
    <property type="match status" value="1"/>
</dbReference>
<feature type="chain" id="PRO_5046591397" evidence="1">
    <location>
        <begin position="24"/>
        <end position="115"/>
    </location>
</feature>
<keyword evidence="4" id="KW-1185">Reference proteome</keyword>
<dbReference type="InterPro" id="IPR036365">
    <property type="entry name" value="PGBD-like_sf"/>
</dbReference>
<protein>
    <submittedName>
        <fullName evidence="3">Peptidoglycan-binding domain-containing protein</fullName>
    </submittedName>
</protein>
<feature type="signal peptide" evidence="1">
    <location>
        <begin position="1"/>
        <end position="23"/>
    </location>
</feature>
<dbReference type="Proteomes" id="UP001332243">
    <property type="component" value="Unassembled WGS sequence"/>
</dbReference>
<feature type="domain" description="Peptidoglycan binding-like" evidence="2">
    <location>
        <begin position="46"/>
        <end position="95"/>
    </location>
</feature>
<dbReference type="InterPro" id="IPR002477">
    <property type="entry name" value="Peptidoglycan-bd-like"/>
</dbReference>
<proteinExistence type="predicted"/>
<dbReference type="EMBL" id="JAZGQK010000003">
    <property type="protein sequence ID" value="MEE6257881.1"/>
    <property type="molecule type" value="Genomic_DNA"/>
</dbReference>
<evidence type="ECO:0000259" key="2">
    <source>
        <dbReference type="Pfam" id="PF01471"/>
    </source>
</evidence>
<organism evidence="3 4">
    <name type="scientific">Plantactinospora sonchi</name>
    <dbReference type="NCBI Taxonomy" id="1544735"/>
    <lineage>
        <taxon>Bacteria</taxon>
        <taxon>Bacillati</taxon>
        <taxon>Actinomycetota</taxon>
        <taxon>Actinomycetes</taxon>
        <taxon>Micromonosporales</taxon>
        <taxon>Micromonosporaceae</taxon>
        <taxon>Plantactinospora</taxon>
    </lineage>
</organism>
<evidence type="ECO:0000256" key="1">
    <source>
        <dbReference type="SAM" id="SignalP"/>
    </source>
</evidence>
<evidence type="ECO:0000313" key="4">
    <source>
        <dbReference type="Proteomes" id="UP001332243"/>
    </source>
</evidence>
<dbReference type="InterPro" id="IPR036366">
    <property type="entry name" value="PGBDSf"/>
</dbReference>
<dbReference type="Pfam" id="PF01471">
    <property type="entry name" value="PG_binding_1"/>
    <property type="match status" value="1"/>
</dbReference>
<keyword evidence="1" id="KW-0732">Signal</keyword>
<reference evidence="3 4" key="1">
    <citation type="submission" date="2024-01" db="EMBL/GenBank/DDBJ databases">
        <title>Genome insights into Plantactinospora sonchi sp. nov.</title>
        <authorList>
            <person name="Wang L."/>
        </authorList>
    </citation>
    <scope>NUCLEOTIDE SEQUENCE [LARGE SCALE GENOMIC DNA]</scope>
    <source>
        <strain evidence="3 4">NEAU-QY2</strain>
    </source>
</reference>
<dbReference type="Gene3D" id="1.10.101.10">
    <property type="entry name" value="PGBD-like superfamily/PGBD"/>
    <property type="match status" value="1"/>
</dbReference>
<sequence length="115" mass="12338">MKRLAVSLVLAVTTISGTALVNAAPAEARINAPYLSSGSTGSGVWCVQRILNRWFGEKVLVEDSQYGPRTADAVTYFQVVRGIGVDGVVGPQTGNHLLAVITDDAYCYRFLPTTY</sequence>
<comment type="caution">
    <text evidence="3">The sequence shown here is derived from an EMBL/GenBank/DDBJ whole genome shotgun (WGS) entry which is preliminary data.</text>
</comment>
<evidence type="ECO:0000313" key="3">
    <source>
        <dbReference type="EMBL" id="MEE6257881.1"/>
    </source>
</evidence>
<gene>
    <name evidence="3" type="ORF">V1633_05155</name>
</gene>
<dbReference type="RefSeq" id="WP_331212989.1">
    <property type="nucleotide sequence ID" value="NZ_JAZGQK010000003.1"/>
</dbReference>